<dbReference type="PANTHER" id="PTHR30537">
    <property type="entry name" value="HTH-TYPE TRANSCRIPTIONAL REGULATOR"/>
    <property type="match status" value="1"/>
</dbReference>
<accession>A0A418PY39</accession>
<dbReference type="OrthoDB" id="9812435at2"/>
<evidence type="ECO:0000313" key="6">
    <source>
        <dbReference type="EMBL" id="RIX27120.1"/>
    </source>
</evidence>
<dbReference type="Pfam" id="PF03466">
    <property type="entry name" value="LysR_substrate"/>
    <property type="match status" value="1"/>
</dbReference>
<dbReference type="SUPFAM" id="SSF46785">
    <property type="entry name" value="Winged helix' DNA-binding domain"/>
    <property type="match status" value="1"/>
</dbReference>
<evidence type="ECO:0000256" key="1">
    <source>
        <dbReference type="ARBA" id="ARBA00009437"/>
    </source>
</evidence>
<dbReference type="RefSeq" id="WP_119533775.1">
    <property type="nucleotide sequence ID" value="NZ_QXTF01000004.1"/>
</dbReference>
<evidence type="ECO:0000256" key="3">
    <source>
        <dbReference type="ARBA" id="ARBA00023125"/>
    </source>
</evidence>
<dbReference type="Gene3D" id="3.40.190.290">
    <property type="match status" value="1"/>
</dbReference>
<sequence>MARLPDLEALAIFARVADLGSFAKAAGDLKLSKPTVSKAITRLESRLKVPLLHRTSRTLALTDNGKAVLERARRILEEGSAAEAEASAQSETPTGTVRLTAPMSFGLAEIAPLLPEFLETYPDVRVDLNLSDAHEDLIAKGYDLAVRIAALADSSLRARRISAVDTPIVAAPAYLDRVGRPKHPIDLELHQAILYSNLPTPSVWRLHHEQQGEWVVNVPARLQANNADAIMPALIAGLGLAIQPSFAVWRELNSGKLEEVLPGWRPRPISLYLVMPPGIFRPMAVSVMIDFLAERLARSSWTKIAE</sequence>
<protein>
    <submittedName>
        <fullName evidence="6">LysR family transcriptional regulator</fullName>
    </submittedName>
</protein>
<dbReference type="InterPro" id="IPR058163">
    <property type="entry name" value="LysR-type_TF_proteobact-type"/>
</dbReference>
<organism evidence="6 7">
    <name type="scientific">Sphingomonas edaphi</name>
    <dbReference type="NCBI Taxonomy" id="2315689"/>
    <lineage>
        <taxon>Bacteria</taxon>
        <taxon>Pseudomonadati</taxon>
        <taxon>Pseudomonadota</taxon>
        <taxon>Alphaproteobacteria</taxon>
        <taxon>Sphingomonadales</taxon>
        <taxon>Sphingomonadaceae</taxon>
        <taxon>Sphingomonas</taxon>
    </lineage>
</organism>
<dbReference type="InterPro" id="IPR005119">
    <property type="entry name" value="LysR_subst-bd"/>
</dbReference>
<proteinExistence type="inferred from homology"/>
<dbReference type="Gene3D" id="1.10.10.10">
    <property type="entry name" value="Winged helix-like DNA-binding domain superfamily/Winged helix DNA-binding domain"/>
    <property type="match status" value="1"/>
</dbReference>
<comment type="similarity">
    <text evidence="1">Belongs to the LysR transcriptional regulatory family.</text>
</comment>
<dbReference type="Pfam" id="PF00126">
    <property type="entry name" value="HTH_1"/>
    <property type="match status" value="1"/>
</dbReference>
<evidence type="ECO:0000256" key="4">
    <source>
        <dbReference type="ARBA" id="ARBA00023163"/>
    </source>
</evidence>
<evidence type="ECO:0000313" key="7">
    <source>
        <dbReference type="Proteomes" id="UP000285023"/>
    </source>
</evidence>
<dbReference type="Proteomes" id="UP000285023">
    <property type="component" value="Unassembled WGS sequence"/>
</dbReference>
<gene>
    <name evidence="6" type="ORF">D3M59_11255</name>
</gene>
<dbReference type="InterPro" id="IPR000847">
    <property type="entry name" value="LysR_HTH_N"/>
</dbReference>
<keyword evidence="2" id="KW-0805">Transcription regulation</keyword>
<keyword evidence="3" id="KW-0238">DNA-binding</keyword>
<comment type="caution">
    <text evidence="6">The sequence shown here is derived from an EMBL/GenBank/DDBJ whole genome shotgun (WGS) entry which is preliminary data.</text>
</comment>
<dbReference type="GO" id="GO:0003700">
    <property type="term" value="F:DNA-binding transcription factor activity"/>
    <property type="evidence" value="ECO:0007669"/>
    <property type="project" value="InterPro"/>
</dbReference>
<evidence type="ECO:0000259" key="5">
    <source>
        <dbReference type="PROSITE" id="PS50931"/>
    </source>
</evidence>
<dbReference type="EMBL" id="QXTF01000004">
    <property type="protein sequence ID" value="RIX27120.1"/>
    <property type="molecule type" value="Genomic_DNA"/>
</dbReference>
<dbReference type="InterPro" id="IPR036388">
    <property type="entry name" value="WH-like_DNA-bd_sf"/>
</dbReference>
<keyword evidence="7" id="KW-1185">Reference proteome</keyword>
<dbReference type="AlphaFoldDB" id="A0A418PY39"/>
<name>A0A418PY39_9SPHN</name>
<dbReference type="PANTHER" id="PTHR30537:SF5">
    <property type="entry name" value="HTH-TYPE TRANSCRIPTIONAL ACTIVATOR TTDR-RELATED"/>
    <property type="match status" value="1"/>
</dbReference>
<keyword evidence="4" id="KW-0804">Transcription</keyword>
<feature type="domain" description="HTH lysR-type" evidence="5">
    <location>
        <begin position="5"/>
        <end position="62"/>
    </location>
</feature>
<evidence type="ECO:0000256" key="2">
    <source>
        <dbReference type="ARBA" id="ARBA00023015"/>
    </source>
</evidence>
<reference evidence="6 7" key="1">
    <citation type="submission" date="2018-09" db="EMBL/GenBank/DDBJ databases">
        <title>Sphingomonas sp. DAC4.</title>
        <authorList>
            <person name="Seo T."/>
        </authorList>
    </citation>
    <scope>NUCLEOTIDE SEQUENCE [LARGE SCALE GENOMIC DNA]</scope>
    <source>
        <strain evidence="6 7">DAC4</strain>
    </source>
</reference>
<dbReference type="InterPro" id="IPR036390">
    <property type="entry name" value="WH_DNA-bd_sf"/>
</dbReference>
<dbReference type="GO" id="GO:0006351">
    <property type="term" value="P:DNA-templated transcription"/>
    <property type="evidence" value="ECO:0007669"/>
    <property type="project" value="TreeGrafter"/>
</dbReference>
<dbReference type="GO" id="GO:0043565">
    <property type="term" value="F:sequence-specific DNA binding"/>
    <property type="evidence" value="ECO:0007669"/>
    <property type="project" value="TreeGrafter"/>
</dbReference>
<dbReference type="SUPFAM" id="SSF53850">
    <property type="entry name" value="Periplasmic binding protein-like II"/>
    <property type="match status" value="1"/>
</dbReference>
<dbReference type="FunFam" id="1.10.10.10:FF:000001">
    <property type="entry name" value="LysR family transcriptional regulator"/>
    <property type="match status" value="1"/>
</dbReference>
<dbReference type="PROSITE" id="PS50931">
    <property type="entry name" value="HTH_LYSR"/>
    <property type="match status" value="1"/>
</dbReference>
<dbReference type="CDD" id="cd08422">
    <property type="entry name" value="PBP2_CrgA_like"/>
    <property type="match status" value="1"/>
</dbReference>